<dbReference type="VEuPathDB" id="FungiDB:MELLADRAFT_71897"/>
<dbReference type="RefSeq" id="XP_007410080.1">
    <property type="nucleotide sequence ID" value="XM_007410018.1"/>
</dbReference>
<dbReference type="OrthoDB" id="2504605at2759"/>
<evidence type="ECO:0000313" key="1">
    <source>
        <dbReference type="EMBL" id="EGG06640.1"/>
    </source>
</evidence>
<dbReference type="EMBL" id="GL883107">
    <property type="protein sequence ID" value="EGG06640.1"/>
    <property type="molecule type" value="Genomic_DNA"/>
</dbReference>
<dbReference type="AlphaFoldDB" id="F4RM10"/>
<evidence type="ECO:0000313" key="2">
    <source>
        <dbReference type="Proteomes" id="UP000001072"/>
    </source>
</evidence>
<protein>
    <submittedName>
        <fullName evidence="1">Uncharacterized protein</fullName>
    </submittedName>
</protein>
<organism evidence="2">
    <name type="scientific">Melampsora larici-populina (strain 98AG31 / pathotype 3-4-7)</name>
    <name type="common">Poplar leaf rust fungus</name>
    <dbReference type="NCBI Taxonomy" id="747676"/>
    <lineage>
        <taxon>Eukaryota</taxon>
        <taxon>Fungi</taxon>
        <taxon>Dikarya</taxon>
        <taxon>Basidiomycota</taxon>
        <taxon>Pucciniomycotina</taxon>
        <taxon>Pucciniomycetes</taxon>
        <taxon>Pucciniales</taxon>
        <taxon>Melampsoraceae</taxon>
        <taxon>Melampsora</taxon>
    </lineage>
</organism>
<keyword evidence="2" id="KW-1185">Reference proteome</keyword>
<sequence>MADREYGTRKFKRGYEWEWPGATGYSNAIDSSLWASPLDEPPPLSVDTKAAFALKQYKEFFKIVSPIDVNMFEFLLKDHPNQPFVKSVVRGLRHGFWPMSELPSDDISYTKNHQVIEITLQ</sequence>
<gene>
    <name evidence="1" type="ORF">MELLADRAFT_71897</name>
</gene>
<dbReference type="KEGG" id="mlr:MELLADRAFT_71897"/>
<dbReference type="Proteomes" id="UP000001072">
    <property type="component" value="Unassembled WGS sequence"/>
</dbReference>
<proteinExistence type="predicted"/>
<dbReference type="STRING" id="747676.F4RM10"/>
<dbReference type="HOGENOM" id="CLU_165631_0_0_1"/>
<dbReference type="InParanoid" id="F4RM10"/>
<accession>F4RM10</accession>
<dbReference type="GeneID" id="18931964"/>
<name>F4RM10_MELLP</name>
<reference evidence="2" key="1">
    <citation type="journal article" date="2011" name="Proc. Natl. Acad. Sci. U.S.A.">
        <title>Obligate biotrophy features unraveled by the genomic analysis of rust fungi.</title>
        <authorList>
            <person name="Duplessis S."/>
            <person name="Cuomo C.A."/>
            <person name="Lin Y.-C."/>
            <person name="Aerts A."/>
            <person name="Tisserant E."/>
            <person name="Veneault-Fourrey C."/>
            <person name="Joly D.L."/>
            <person name="Hacquard S."/>
            <person name="Amselem J."/>
            <person name="Cantarel B.L."/>
            <person name="Chiu R."/>
            <person name="Coutinho P.M."/>
            <person name="Feau N."/>
            <person name="Field M."/>
            <person name="Frey P."/>
            <person name="Gelhaye E."/>
            <person name="Goldberg J."/>
            <person name="Grabherr M.G."/>
            <person name="Kodira C.D."/>
            <person name="Kohler A."/>
            <person name="Kuees U."/>
            <person name="Lindquist E.A."/>
            <person name="Lucas S.M."/>
            <person name="Mago R."/>
            <person name="Mauceli E."/>
            <person name="Morin E."/>
            <person name="Murat C."/>
            <person name="Pangilinan J.L."/>
            <person name="Park R."/>
            <person name="Pearson M."/>
            <person name="Quesneville H."/>
            <person name="Rouhier N."/>
            <person name="Sakthikumar S."/>
            <person name="Salamov A.A."/>
            <person name="Schmutz J."/>
            <person name="Selles B."/>
            <person name="Shapiro H."/>
            <person name="Tanguay P."/>
            <person name="Tuskan G.A."/>
            <person name="Henrissat B."/>
            <person name="Van de Peer Y."/>
            <person name="Rouze P."/>
            <person name="Ellis J.G."/>
            <person name="Dodds P.N."/>
            <person name="Schein J.E."/>
            <person name="Zhong S."/>
            <person name="Hamelin R.C."/>
            <person name="Grigoriev I.V."/>
            <person name="Szabo L.J."/>
            <person name="Martin F."/>
        </authorList>
    </citation>
    <scope>NUCLEOTIDE SEQUENCE [LARGE SCALE GENOMIC DNA]</scope>
    <source>
        <strain evidence="2">98AG31 / pathotype 3-4-7</strain>
    </source>
</reference>